<keyword evidence="2" id="KW-1185">Reference proteome</keyword>
<accession>A0ABP9R0C7</accession>
<comment type="caution">
    <text evidence="1">The sequence shown here is derived from an EMBL/GenBank/DDBJ whole genome shotgun (WGS) entry which is preliminary data.</text>
</comment>
<dbReference type="PANTHER" id="PTHR33361:SF15">
    <property type="entry name" value="DUF885 FAMILY LIPOPROTEIN"/>
    <property type="match status" value="1"/>
</dbReference>
<dbReference type="InterPro" id="IPR010281">
    <property type="entry name" value="DUF885"/>
</dbReference>
<proteinExistence type="predicted"/>
<dbReference type="PANTHER" id="PTHR33361">
    <property type="entry name" value="GLR0591 PROTEIN"/>
    <property type="match status" value="1"/>
</dbReference>
<name>A0ABP9R0C7_9PSEU</name>
<protein>
    <submittedName>
        <fullName evidence="1">DUF885 domain-containing protein</fullName>
    </submittedName>
</protein>
<gene>
    <name evidence="1" type="ORF">GCM10023321_66870</name>
</gene>
<dbReference type="Proteomes" id="UP001428817">
    <property type="component" value="Unassembled WGS sequence"/>
</dbReference>
<organism evidence="1 2">
    <name type="scientific">Pseudonocardia eucalypti</name>
    <dbReference type="NCBI Taxonomy" id="648755"/>
    <lineage>
        <taxon>Bacteria</taxon>
        <taxon>Bacillati</taxon>
        <taxon>Actinomycetota</taxon>
        <taxon>Actinomycetes</taxon>
        <taxon>Pseudonocardiales</taxon>
        <taxon>Pseudonocardiaceae</taxon>
        <taxon>Pseudonocardia</taxon>
    </lineage>
</organism>
<reference evidence="2" key="1">
    <citation type="journal article" date="2019" name="Int. J. Syst. Evol. Microbiol.">
        <title>The Global Catalogue of Microorganisms (GCM) 10K type strain sequencing project: providing services to taxonomists for standard genome sequencing and annotation.</title>
        <authorList>
            <consortium name="The Broad Institute Genomics Platform"/>
            <consortium name="The Broad Institute Genome Sequencing Center for Infectious Disease"/>
            <person name="Wu L."/>
            <person name="Ma J."/>
        </authorList>
    </citation>
    <scope>NUCLEOTIDE SEQUENCE [LARGE SCALE GENOMIC DNA]</scope>
    <source>
        <strain evidence="2">JCM 18303</strain>
    </source>
</reference>
<dbReference type="RefSeq" id="WP_185063562.1">
    <property type="nucleotide sequence ID" value="NZ_BAABJP010000043.1"/>
</dbReference>
<dbReference type="Pfam" id="PF05960">
    <property type="entry name" value="DUF885"/>
    <property type="match status" value="1"/>
</dbReference>
<sequence>MSDFQEGLFQREPAFAVGQGRHEFDGKLPDWSPEGINGTVSWLHEQRTRAEGFKQLDERQRFEQQYLLSVIDGQLFWMENARQPFTNPGYYLDGGLDPATYLTRPYAPLETRLKAFVGYAGAIPKAAEQIRANLKPPLPRSFVKYGVDGFGGLPDFYRNDVPKVFEQVADPALKQQLTDAIGPAAQAMQGLADYLKQQEPTATEDFALGPGRFADMLRMTEGVTTPLAELEQVGRADLARNTEALKQACAQYRPGASIVDCIAAMNADKPAGGVVAGAREQLAGLRQLVVDKDLVSIPGTEEAQVAESPPYQRSNSAYIDIPGPYDKGMPSVYYISPPDPSWPKEEQEAYIPGKADLLFTSAHEVWPGHFLQFLHANRSPFEFGRLFVGYAYAEGWAHYTEELMWEAGLGAGSPEVHIGQLANALLRNVRYLCAIGLHTQGMTQQTCETMFREQGYVDPGNARQQAARGTYDPAYLNYTLGKLMIRKLRADWTAPRGGEKAWKQFHDTFLSYGGPPIPLVRAQMLGPAAGTPKDLF</sequence>
<evidence type="ECO:0000313" key="1">
    <source>
        <dbReference type="EMBL" id="GAA5170158.1"/>
    </source>
</evidence>
<dbReference type="EMBL" id="BAABJP010000043">
    <property type="protein sequence ID" value="GAA5170158.1"/>
    <property type="molecule type" value="Genomic_DNA"/>
</dbReference>
<evidence type="ECO:0000313" key="2">
    <source>
        <dbReference type="Proteomes" id="UP001428817"/>
    </source>
</evidence>